<accession>A0A1M5C9U1</accession>
<dbReference type="Proteomes" id="UP000184048">
    <property type="component" value="Unassembled WGS sequence"/>
</dbReference>
<dbReference type="EMBL" id="FQUU01000012">
    <property type="protein sequence ID" value="SHF51192.1"/>
    <property type="molecule type" value="Genomic_DNA"/>
</dbReference>
<keyword evidence="2" id="KW-1185">Reference proteome</keyword>
<sequence length="414" mass="48683">MTKSFHFLPLISLYLTLTMPRKKAEVDRLLIEELKSYVHQSFGKAITHSVECEQLSADVQRVTGQYLSPNTLRRFLGFLQSPFSPAPKTLNTLAAYTGFSNWPSYIQKEHKEEYSPMTIDQEINLILGFYQIDMKEEGDMNYHNACRNIALRIISNPALLEKLSPQLAKNPVSQIYFFERFPFIDGLCREYKRSVQLYLQKKTGESKVFGQCLLLLSEFLCGNYKSVRMQFEKLKIHTPNTSMHPFVVARYIGSHILDRKVRNESIDDCVVESNKWNHYFLHKESTTFWQYPYFQHMMAGYYNLAGYFDEAYHLVRTVKYVQKKIEIEKGYLEALEIVTQLSHHKHQPDAFKKWVRTTSCLEECVPFFKKFYKLQVLSAYRNLLNEGKRKQEVGTQITDLVKQTGFRHFLLIME</sequence>
<gene>
    <name evidence="1" type="ORF">SAMN02745131_02821</name>
</gene>
<evidence type="ECO:0000313" key="1">
    <source>
        <dbReference type="EMBL" id="SHF51192.1"/>
    </source>
</evidence>
<reference evidence="1 2" key="1">
    <citation type="submission" date="2016-11" db="EMBL/GenBank/DDBJ databases">
        <authorList>
            <person name="Jaros S."/>
            <person name="Januszkiewicz K."/>
            <person name="Wedrychowicz H."/>
        </authorList>
    </citation>
    <scope>NUCLEOTIDE SEQUENCE [LARGE SCALE GENOMIC DNA]</scope>
    <source>
        <strain evidence="1 2">DSM 18119</strain>
    </source>
</reference>
<proteinExistence type="predicted"/>
<protein>
    <submittedName>
        <fullName evidence="1">Uncharacterized protein</fullName>
    </submittedName>
</protein>
<organism evidence="1 2">
    <name type="scientific">Flavisolibacter ginsengisoli DSM 18119</name>
    <dbReference type="NCBI Taxonomy" id="1121884"/>
    <lineage>
        <taxon>Bacteria</taxon>
        <taxon>Pseudomonadati</taxon>
        <taxon>Bacteroidota</taxon>
        <taxon>Chitinophagia</taxon>
        <taxon>Chitinophagales</taxon>
        <taxon>Chitinophagaceae</taxon>
        <taxon>Flavisolibacter</taxon>
    </lineage>
</organism>
<evidence type="ECO:0000313" key="2">
    <source>
        <dbReference type="Proteomes" id="UP000184048"/>
    </source>
</evidence>
<dbReference type="AlphaFoldDB" id="A0A1M5C9U1"/>
<name>A0A1M5C9U1_9BACT</name>